<organism evidence="1 2">
    <name type="scientific">Methylocystis parvus</name>
    <dbReference type="NCBI Taxonomy" id="134"/>
    <lineage>
        <taxon>Bacteria</taxon>
        <taxon>Pseudomonadati</taxon>
        <taxon>Pseudomonadota</taxon>
        <taxon>Alphaproteobacteria</taxon>
        <taxon>Hyphomicrobiales</taxon>
        <taxon>Methylocystaceae</taxon>
        <taxon>Methylocystis</taxon>
    </lineage>
</organism>
<dbReference type="RefSeq" id="WP_026016540.1">
    <property type="nucleotide sequence ID" value="NZ_CP044331.1"/>
</dbReference>
<evidence type="ECO:0000313" key="2">
    <source>
        <dbReference type="Proteomes" id="UP000422569"/>
    </source>
</evidence>
<reference evidence="1 2" key="1">
    <citation type="submission" date="2019-09" db="EMBL/GenBank/DDBJ databases">
        <title>Isolation and complete genome sequencing of Methylocystis species.</title>
        <authorList>
            <person name="Rumah B.L."/>
            <person name="Stead C.E."/>
            <person name="Stevens B.C."/>
            <person name="Minton N.P."/>
            <person name="Grosse-Honebrink A."/>
            <person name="Zhang Y."/>
        </authorList>
    </citation>
    <scope>NUCLEOTIDE SEQUENCE [LARGE SCALE GENOMIC DNA]</scope>
    <source>
        <strain evidence="1 2">BRCS2</strain>
    </source>
</reference>
<sequence length="132" mass="14724">MPSTQLKILVVLVALAAAGFSYFYAHRTAPACLEGGKYMASVADCQAWGFDAALCRQAVEKARAVAARAAPKTDTMFQCELRFTDCFESPNGGFSPRPAFCLRADGEPRETRYLEYESDRRNRKKTKEVRID</sequence>
<dbReference type="KEGG" id="mpar:F7D14_12400"/>
<keyword evidence="2" id="KW-1185">Reference proteome</keyword>
<proteinExistence type="predicted"/>
<dbReference type="Pfam" id="PF06693">
    <property type="entry name" value="DUF1190"/>
    <property type="match status" value="1"/>
</dbReference>
<name>A0A6B8M755_9HYPH</name>
<dbReference type="AlphaFoldDB" id="A0A6B8M755"/>
<dbReference type="InterPro" id="IPR009576">
    <property type="entry name" value="Biofilm_formation_YgiB"/>
</dbReference>
<evidence type="ECO:0000313" key="1">
    <source>
        <dbReference type="EMBL" id="QGM98195.1"/>
    </source>
</evidence>
<protein>
    <submittedName>
        <fullName evidence="1">DUF1190 domain-containing protein</fullName>
    </submittedName>
</protein>
<dbReference type="Proteomes" id="UP000422569">
    <property type="component" value="Chromosome"/>
</dbReference>
<accession>A0A6B8M755</accession>
<dbReference type="EMBL" id="CP044331">
    <property type="protein sequence ID" value="QGM98195.1"/>
    <property type="molecule type" value="Genomic_DNA"/>
</dbReference>
<gene>
    <name evidence="1" type="ORF">F7D14_12400</name>
</gene>